<name>I7L831_9CORY</name>
<dbReference type="InterPro" id="IPR050465">
    <property type="entry name" value="UPF0194_transport"/>
</dbReference>
<dbReference type="Gene3D" id="2.40.30.170">
    <property type="match status" value="1"/>
</dbReference>
<dbReference type="PANTHER" id="PTHR32347:SF23">
    <property type="entry name" value="BLL5650 PROTEIN"/>
    <property type="match status" value="1"/>
</dbReference>
<dbReference type="PANTHER" id="PTHR32347">
    <property type="entry name" value="EFFLUX SYSTEM COMPONENT YKNX-RELATED"/>
    <property type="match status" value="1"/>
</dbReference>
<gene>
    <name evidence="6" type="ORF">BN46_0224</name>
</gene>
<keyword evidence="4" id="KW-0812">Transmembrane</keyword>
<comment type="subcellular location">
    <subcellularLocation>
        <location evidence="1">Cell envelope</location>
    </subcellularLocation>
</comment>
<dbReference type="AlphaFoldDB" id="I7L831"/>
<feature type="domain" description="Multidrug resistance protein MdtA-like barrel-sandwich hybrid" evidence="5">
    <location>
        <begin position="93"/>
        <end position="284"/>
    </location>
</feature>
<evidence type="ECO:0000256" key="3">
    <source>
        <dbReference type="SAM" id="Coils"/>
    </source>
</evidence>
<accession>I7L831</accession>
<dbReference type="Proteomes" id="UP000011016">
    <property type="component" value="Unassembled WGS sequence"/>
</dbReference>
<evidence type="ECO:0000313" key="6">
    <source>
        <dbReference type="EMBL" id="CCI82972.1"/>
    </source>
</evidence>
<dbReference type="GO" id="GO:0030313">
    <property type="term" value="C:cell envelope"/>
    <property type="evidence" value="ECO:0007669"/>
    <property type="project" value="UniProtKB-SubCell"/>
</dbReference>
<evidence type="ECO:0000256" key="2">
    <source>
        <dbReference type="ARBA" id="ARBA00023054"/>
    </source>
</evidence>
<dbReference type="EMBL" id="CAJZ01000031">
    <property type="protein sequence ID" value="CCI82972.1"/>
    <property type="molecule type" value="Genomic_DNA"/>
</dbReference>
<evidence type="ECO:0000313" key="7">
    <source>
        <dbReference type="Proteomes" id="UP000011016"/>
    </source>
</evidence>
<dbReference type="OrthoDB" id="3268957at2"/>
<evidence type="ECO:0000256" key="1">
    <source>
        <dbReference type="ARBA" id="ARBA00004196"/>
    </source>
</evidence>
<evidence type="ECO:0000259" key="5">
    <source>
        <dbReference type="Pfam" id="PF25917"/>
    </source>
</evidence>
<comment type="caution">
    <text evidence="6">The sequence shown here is derived from an EMBL/GenBank/DDBJ whole genome shotgun (WGS) entry which is preliminary data.</text>
</comment>
<proteinExistence type="predicted"/>
<feature type="transmembrane region" description="Helical" evidence="4">
    <location>
        <begin position="35"/>
        <end position="57"/>
    </location>
</feature>
<keyword evidence="4" id="KW-1133">Transmembrane helix</keyword>
<dbReference type="Gene3D" id="2.40.420.20">
    <property type="match status" value="1"/>
</dbReference>
<evidence type="ECO:0000256" key="4">
    <source>
        <dbReference type="SAM" id="Phobius"/>
    </source>
</evidence>
<feature type="coiled-coil region" evidence="3">
    <location>
        <begin position="125"/>
        <end position="163"/>
    </location>
</feature>
<dbReference type="Gene3D" id="2.40.50.100">
    <property type="match status" value="1"/>
</dbReference>
<sequence>MLGSTFGAPRPCHRAKKGSVSPIMVDTRIPRRGRLYGYAVAALAALLIGAMALSGALGPGGEEPEESTFIAGEPEEITSTLPASGAIKAATATDVTASASGPVAELAVKVGDHVKRDQVLARIDVSDKEAELNNAQKAADREAASAARAVADAEAQLAQFQDLANRGLDPELRSADQAWRQAANELAWTEQQLQAGYDPELDQQAAAQRQALADADAALAAARVSANQRQAELARAVTDARGAAADQAANAEQTLGGLRKEVDGATLRAPHDGVVTAVGGQVGQAPTGAVVSVADDSTFQIDTEVKENYLEQLSVGDEVEFTSPSARGATFTGTIKSIAPVAAAAPTEDGQPGPAQGAGRASFPVTVEVTGSTEGLHIGSTARLSIVTQRATAIAVPLEAIDESGDTPTVTVVHEGGYEERAVTIEIKDELNAGVSGIEPGEEILLPGAAGGAEGDIVYNEDGSGGSVTL</sequence>
<keyword evidence="4" id="KW-0472">Membrane</keyword>
<dbReference type="Pfam" id="PF25917">
    <property type="entry name" value="BSH_RND"/>
    <property type="match status" value="1"/>
</dbReference>
<organism evidence="6 7">
    <name type="scientific">Corynebacterium otitidis ATCC 51513</name>
    <dbReference type="NCBI Taxonomy" id="883169"/>
    <lineage>
        <taxon>Bacteria</taxon>
        <taxon>Bacillati</taxon>
        <taxon>Actinomycetota</taxon>
        <taxon>Actinomycetes</taxon>
        <taxon>Mycobacteriales</taxon>
        <taxon>Corynebacteriaceae</taxon>
        <taxon>Corynebacterium</taxon>
    </lineage>
</organism>
<reference evidence="6 7" key="1">
    <citation type="journal article" date="2012" name="J. Bacteriol.">
        <title>Draft Genome Sequence of Turicella otitidis ATCC 51513, Isolated from Middle Ear Fluid from a Child with Otitis Media.</title>
        <authorList>
            <person name="Brinkrolf K."/>
            <person name="Schneider J."/>
            <person name="Knecht M."/>
            <person name="Ruckert C."/>
            <person name="Tauch A."/>
        </authorList>
    </citation>
    <scope>NUCLEOTIDE SEQUENCE [LARGE SCALE GENOMIC DNA]</scope>
    <source>
        <strain evidence="6 7">ATCC 51513</strain>
    </source>
</reference>
<dbReference type="InterPro" id="IPR058625">
    <property type="entry name" value="MdtA-like_BSH"/>
</dbReference>
<protein>
    <submittedName>
        <fullName evidence="6">Putative macrolide-specific efflux protein</fullName>
    </submittedName>
</protein>
<keyword evidence="2 3" id="KW-0175">Coiled coil</keyword>